<dbReference type="Pfam" id="PF00722">
    <property type="entry name" value="Glyco_hydro_16"/>
    <property type="match status" value="1"/>
</dbReference>
<dbReference type="Gene3D" id="2.60.120.200">
    <property type="match status" value="1"/>
</dbReference>
<dbReference type="PANTHER" id="PTHR38121">
    <property type="entry name" value="GH16 DOMAIN-CONTAINING PROTEIN"/>
    <property type="match status" value="1"/>
</dbReference>
<evidence type="ECO:0000259" key="2">
    <source>
        <dbReference type="PROSITE" id="PS51762"/>
    </source>
</evidence>
<organism evidence="3 4">
    <name type="scientific">Decorospora gaudefroyi</name>
    <dbReference type="NCBI Taxonomy" id="184978"/>
    <lineage>
        <taxon>Eukaryota</taxon>
        <taxon>Fungi</taxon>
        <taxon>Dikarya</taxon>
        <taxon>Ascomycota</taxon>
        <taxon>Pezizomycotina</taxon>
        <taxon>Dothideomycetes</taxon>
        <taxon>Pleosporomycetidae</taxon>
        <taxon>Pleosporales</taxon>
        <taxon>Pleosporineae</taxon>
        <taxon>Pleosporaceae</taxon>
        <taxon>Decorospora</taxon>
    </lineage>
</organism>
<dbReference type="GO" id="GO:0004553">
    <property type="term" value="F:hydrolase activity, hydrolyzing O-glycosyl compounds"/>
    <property type="evidence" value="ECO:0007669"/>
    <property type="project" value="InterPro"/>
</dbReference>
<reference evidence="3" key="1">
    <citation type="submission" date="2020-01" db="EMBL/GenBank/DDBJ databases">
        <authorList>
            <consortium name="DOE Joint Genome Institute"/>
            <person name="Haridas S."/>
            <person name="Albert R."/>
            <person name="Binder M."/>
            <person name="Bloem J."/>
            <person name="Labutti K."/>
            <person name="Salamov A."/>
            <person name="Andreopoulos B."/>
            <person name="Baker S.E."/>
            <person name="Barry K."/>
            <person name="Bills G."/>
            <person name="Bluhm B.H."/>
            <person name="Cannon C."/>
            <person name="Castanera R."/>
            <person name="Culley D.E."/>
            <person name="Daum C."/>
            <person name="Ezra D."/>
            <person name="Gonzalez J.B."/>
            <person name="Henrissat B."/>
            <person name="Kuo A."/>
            <person name="Liang C."/>
            <person name="Lipzen A."/>
            <person name="Lutzoni F."/>
            <person name="Magnuson J."/>
            <person name="Mondo S."/>
            <person name="Nolan M."/>
            <person name="Ohm R."/>
            <person name="Pangilinan J."/>
            <person name="Park H.-J."/>
            <person name="Ramirez L."/>
            <person name="Alfaro M."/>
            <person name="Sun H."/>
            <person name="Tritt A."/>
            <person name="Yoshinaga Y."/>
            <person name="Zwiers L.-H."/>
            <person name="Turgeon B.G."/>
            <person name="Goodwin S.B."/>
            <person name="Spatafora J.W."/>
            <person name="Crous P.W."/>
            <person name="Grigoriev I.V."/>
        </authorList>
    </citation>
    <scope>NUCLEOTIDE SEQUENCE</scope>
    <source>
        <strain evidence="3">P77</strain>
    </source>
</reference>
<dbReference type="AlphaFoldDB" id="A0A6A5K2U3"/>
<sequence>MHASAKLLFAFTVLFSVSKVAAECTRFSTNGSTAATYQFHRFYDFRNLHESLSRIATSTSLNDAIPNSASSKIISAAPWGSGWNARKWFRPAPRKDTVDMQYTPSSISISEVSEPSQEDSTCLSLHTTRLPNGTQLASELQFTEYNVTYASIRMSARIHGVSGAIAGFFTYRNDTAESDIELPTGGAANSVHFSNQPTTNPSTDAPIQGSTFNVSLSADQPTSTWNNYRLDWVKGRSAWYVNGVQSADTEVNVPDAESMIILNLWSNGGNFSGRMDTGGEAWFDIQWVELLFNATAGSEVQYDETACSVESSLGSPVPNASPAPCWWLSASRFWWMIGMASVASLTVCV</sequence>
<keyword evidence="4" id="KW-1185">Reference proteome</keyword>
<dbReference type="InterPro" id="IPR013320">
    <property type="entry name" value="ConA-like_dom_sf"/>
</dbReference>
<keyword evidence="1" id="KW-0732">Signal</keyword>
<evidence type="ECO:0000313" key="3">
    <source>
        <dbReference type="EMBL" id="KAF1830396.1"/>
    </source>
</evidence>
<dbReference type="EMBL" id="ML975398">
    <property type="protein sequence ID" value="KAF1830396.1"/>
    <property type="molecule type" value="Genomic_DNA"/>
</dbReference>
<feature type="chain" id="PRO_5025566242" evidence="1">
    <location>
        <begin position="23"/>
        <end position="349"/>
    </location>
</feature>
<dbReference type="PANTHER" id="PTHR38121:SF4">
    <property type="entry name" value="GH16 DOMAIN-CONTAINING PROTEIN-RELATED"/>
    <property type="match status" value="1"/>
</dbReference>
<dbReference type="PROSITE" id="PS51762">
    <property type="entry name" value="GH16_2"/>
    <property type="match status" value="1"/>
</dbReference>
<evidence type="ECO:0000256" key="1">
    <source>
        <dbReference type="SAM" id="SignalP"/>
    </source>
</evidence>
<dbReference type="GO" id="GO:0030246">
    <property type="term" value="F:carbohydrate binding"/>
    <property type="evidence" value="ECO:0007669"/>
    <property type="project" value="UniProtKB-KW"/>
</dbReference>
<name>A0A6A5K2U3_9PLEO</name>
<dbReference type="GO" id="GO:0005975">
    <property type="term" value="P:carbohydrate metabolic process"/>
    <property type="evidence" value="ECO:0007669"/>
    <property type="project" value="InterPro"/>
</dbReference>
<dbReference type="OrthoDB" id="4388755at2759"/>
<feature type="signal peptide" evidence="1">
    <location>
        <begin position="1"/>
        <end position="22"/>
    </location>
</feature>
<dbReference type="Proteomes" id="UP000800040">
    <property type="component" value="Unassembled WGS sequence"/>
</dbReference>
<gene>
    <name evidence="3" type="ORF">BDW02DRAFT_633700</name>
</gene>
<keyword evidence="3" id="KW-0430">Lectin</keyword>
<dbReference type="CDD" id="cd00413">
    <property type="entry name" value="Glyco_hydrolase_16"/>
    <property type="match status" value="1"/>
</dbReference>
<accession>A0A6A5K2U3</accession>
<evidence type="ECO:0000313" key="4">
    <source>
        <dbReference type="Proteomes" id="UP000800040"/>
    </source>
</evidence>
<dbReference type="SUPFAM" id="SSF49899">
    <property type="entry name" value="Concanavalin A-like lectins/glucanases"/>
    <property type="match status" value="1"/>
</dbReference>
<feature type="domain" description="GH16" evidence="2">
    <location>
        <begin position="58"/>
        <end position="296"/>
    </location>
</feature>
<dbReference type="InterPro" id="IPR000757">
    <property type="entry name" value="Beta-glucanase-like"/>
</dbReference>
<protein>
    <submittedName>
        <fullName evidence="3">Concanavalin A-like lectin/glucanase</fullName>
    </submittedName>
</protein>
<proteinExistence type="predicted"/>